<dbReference type="AlphaFoldDB" id="A0A7Y3RNE5"/>
<keyword evidence="4" id="KW-1185">Reference proteome</keyword>
<evidence type="ECO:0000256" key="1">
    <source>
        <dbReference type="SAM" id="Phobius"/>
    </source>
</evidence>
<sequence length="347" mass="34734">MLKTLLTIAAAAPVALATASAAPVTVNAGTSGSVSNQNIFGGRSAAGFSDSLRIGPSGAQIFAEAQASTGTVDSSVDLDFTAQYDDSIGLSEAGSVMLALLGSADADFDTNFGAGFEAGVATSFLNIGDVSLIDRGYRLSASGSSTIRSSGTGRDSQGFARVGTPEIPGISIGGGVSANATQRSTLDLTGISGTLTARNAVTGTFVSSIFSIGNSGVDNFNFDLGEVGRWDLSVGDIGVGNAFSSVFGLSVSGDFGASLGFGCGNPARDDDNGRLCVGDAGVEVESSSLDLANIPGFALLYSGFKSQGLGSITIFDDTISEVPIPGALPLMASVFAVGGLLRRRKAK</sequence>
<dbReference type="EMBL" id="JABFCX010000003">
    <property type="protein sequence ID" value="NNU17278.1"/>
    <property type="molecule type" value="Genomic_DNA"/>
</dbReference>
<organism evidence="3 4">
    <name type="scientific">Parvularcula mediterranea</name>
    <dbReference type="NCBI Taxonomy" id="2732508"/>
    <lineage>
        <taxon>Bacteria</taxon>
        <taxon>Pseudomonadati</taxon>
        <taxon>Pseudomonadota</taxon>
        <taxon>Alphaproteobacteria</taxon>
        <taxon>Parvularculales</taxon>
        <taxon>Parvularculaceae</taxon>
        <taxon>Parvularcula</taxon>
    </lineage>
</organism>
<protein>
    <recommendedName>
        <fullName evidence="5">PEP-CTERM sorting domain-containing protein</fullName>
    </recommendedName>
</protein>
<feature type="chain" id="PRO_5031068339" description="PEP-CTERM sorting domain-containing protein" evidence="2">
    <location>
        <begin position="22"/>
        <end position="347"/>
    </location>
</feature>
<keyword evidence="2" id="KW-0732">Signal</keyword>
<proteinExistence type="predicted"/>
<name>A0A7Y3RNE5_9PROT</name>
<feature type="signal peptide" evidence="2">
    <location>
        <begin position="1"/>
        <end position="21"/>
    </location>
</feature>
<accession>A0A7Y3RNE5</accession>
<reference evidence="3 4" key="1">
    <citation type="submission" date="2020-05" db="EMBL/GenBank/DDBJ databases">
        <title>Parvularcula mediterraneae sp. nov., isolated from polypropylene straw from shallow seawater of the seashore of Laganas in Zakynthos island, Greece.</title>
        <authorList>
            <person name="Szabo I."/>
            <person name="Al-Omari J."/>
            <person name="Rado J."/>
            <person name="Szerdahelyi G.S."/>
        </authorList>
    </citation>
    <scope>NUCLEOTIDE SEQUENCE [LARGE SCALE GENOMIC DNA]</scope>
    <source>
        <strain evidence="3 4">ZS-1/3</strain>
    </source>
</reference>
<dbReference type="Proteomes" id="UP000536835">
    <property type="component" value="Unassembled WGS sequence"/>
</dbReference>
<gene>
    <name evidence="3" type="ORF">HK107_13185</name>
</gene>
<evidence type="ECO:0000313" key="4">
    <source>
        <dbReference type="Proteomes" id="UP000536835"/>
    </source>
</evidence>
<keyword evidence="1" id="KW-0812">Transmembrane</keyword>
<comment type="caution">
    <text evidence="3">The sequence shown here is derived from an EMBL/GenBank/DDBJ whole genome shotgun (WGS) entry which is preliminary data.</text>
</comment>
<evidence type="ECO:0000256" key="2">
    <source>
        <dbReference type="SAM" id="SignalP"/>
    </source>
</evidence>
<feature type="transmembrane region" description="Helical" evidence="1">
    <location>
        <begin position="322"/>
        <end position="341"/>
    </location>
</feature>
<dbReference type="RefSeq" id="WP_173200546.1">
    <property type="nucleotide sequence ID" value="NZ_JABFCX010000003.1"/>
</dbReference>
<keyword evidence="1" id="KW-0472">Membrane</keyword>
<evidence type="ECO:0000313" key="3">
    <source>
        <dbReference type="EMBL" id="NNU17278.1"/>
    </source>
</evidence>
<evidence type="ECO:0008006" key="5">
    <source>
        <dbReference type="Google" id="ProtNLM"/>
    </source>
</evidence>
<keyword evidence="1" id="KW-1133">Transmembrane helix</keyword>